<evidence type="ECO:0000313" key="2">
    <source>
        <dbReference type="Proteomes" id="UP000236291"/>
    </source>
</evidence>
<proteinExistence type="predicted"/>
<gene>
    <name evidence="1" type="ORF">L195_g050424</name>
</gene>
<dbReference type="AlphaFoldDB" id="A0A2K3JTW1"/>
<name>A0A2K3JTW1_TRIPR</name>
<reference evidence="1 2" key="1">
    <citation type="journal article" date="2014" name="Am. J. Bot.">
        <title>Genome assembly and annotation for red clover (Trifolium pratense; Fabaceae).</title>
        <authorList>
            <person name="Istvanek J."/>
            <person name="Jaros M."/>
            <person name="Krenek A."/>
            <person name="Repkova J."/>
        </authorList>
    </citation>
    <scope>NUCLEOTIDE SEQUENCE [LARGE SCALE GENOMIC DNA]</scope>
    <source>
        <strain evidence="2">cv. Tatra</strain>
        <tissue evidence="1">Young leaves</tissue>
    </source>
</reference>
<protein>
    <submittedName>
        <fullName evidence="1">Nucleolysin TIAR-like protein</fullName>
    </submittedName>
</protein>
<reference evidence="1 2" key="2">
    <citation type="journal article" date="2017" name="Front. Plant Sci.">
        <title>Gene Classification and Mining of Molecular Markers Useful in Red Clover (Trifolium pratense) Breeding.</title>
        <authorList>
            <person name="Istvanek J."/>
            <person name="Dluhosova J."/>
            <person name="Dluhos P."/>
            <person name="Patkova L."/>
            <person name="Nedelnik J."/>
            <person name="Repkova J."/>
        </authorList>
    </citation>
    <scope>NUCLEOTIDE SEQUENCE [LARGE SCALE GENOMIC DNA]</scope>
    <source>
        <strain evidence="2">cv. Tatra</strain>
        <tissue evidence="1">Young leaves</tissue>
    </source>
</reference>
<evidence type="ECO:0000313" key="1">
    <source>
        <dbReference type="EMBL" id="PNX57483.1"/>
    </source>
</evidence>
<dbReference type="Proteomes" id="UP000236291">
    <property type="component" value="Unassembled WGS sequence"/>
</dbReference>
<sequence length="48" mass="5379">MLPQKLRQNPMMQHSLYHHPALITPPQIEPILSGNLPPGFDSSTCRSV</sequence>
<dbReference type="EMBL" id="ASHM01076620">
    <property type="protein sequence ID" value="PNX57483.1"/>
    <property type="molecule type" value="Genomic_DNA"/>
</dbReference>
<dbReference type="STRING" id="57577.A0A2K3JTW1"/>
<organism evidence="1 2">
    <name type="scientific">Trifolium pratense</name>
    <name type="common">Red clover</name>
    <dbReference type="NCBI Taxonomy" id="57577"/>
    <lineage>
        <taxon>Eukaryota</taxon>
        <taxon>Viridiplantae</taxon>
        <taxon>Streptophyta</taxon>
        <taxon>Embryophyta</taxon>
        <taxon>Tracheophyta</taxon>
        <taxon>Spermatophyta</taxon>
        <taxon>Magnoliopsida</taxon>
        <taxon>eudicotyledons</taxon>
        <taxon>Gunneridae</taxon>
        <taxon>Pentapetalae</taxon>
        <taxon>rosids</taxon>
        <taxon>fabids</taxon>
        <taxon>Fabales</taxon>
        <taxon>Fabaceae</taxon>
        <taxon>Papilionoideae</taxon>
        <taxon>50 kb inversion clade</taxon>
        <taxon>NPAAA clade</taxon>
        <taxon>Hologalegina</taxon>
        <taxon>IRL clade</taxon>
        <taxon>Trifolieae</taxon>
        <taxon>Trifolium</taxon>
    </lineage>
</organism>
<feature type="non-terminal residue" evidence="1">
    <location>
        <position position="48"/>
    </location>
</feature>
<accession>A0A2K3JTW1</accession>
<comment type="caution">
    <text evidence="1">The sequence shown here is derived from an EMBL/GenBank/DDBJ whole genome shotgun (WGS) entry which is preliminary data.</text>
</comment>